<dbReference type="SUPFAM" id="SSF53756">
    <property type="entry name" value="UDP-Glycosyltransferase/glycogen phosphorylase"/>
    <property type="match status" value="1"/>
</dbReference>
<evidence type="ECO:0000313" key="3">
    <source>
        <dbReference type="Proteomes" id="UP000323569"/>
    </source>
</evidence>
<dbReference type="Gene3D" id="3.40.50.2000">
    <property type="entry name" value="Glycogen Phosphorylase B"/>
    <property type="match status" value="2"/>
</dbReference>
<gene>
    <name evidence="2" type="primary">glgM_2</name>
    <name evidence="2" type="ORF">MiYa_03957</name>
</gene>
<dbReference type="PANTHER" id="PTHR12526">
    <property type="entry name" value="GLYCOSYLTRANSFERASE"/>
    <property type="match status" value="1"/>
</dbReference>
<evidence type="ECO:0000313" key="2">
    <source>
        <dbReference type="EMBL" id="GCA72406.1"/>
    </source>
</evidence>
<organism evidence="2 3">
    <name type="scientific">Microcystis aeruginosa NIES-2519</name>
    <dbReference type="NCBI Taxonomy" id="2303981"/>
    <lineage>
        <taxon>Bacteria</taxon>
        <taxon>Bacillati</taxon>
        <taxon>Cyanobacteriota</taxon>
        <taxon>Cyanophyceae</taxon>
        <taxon>Oscillatoriophycideae</taxon>
        <taxon>Chroococcales</taxon>
        <taxon>Microcystaceae</taxon>
        <taxon>Microcystis</taxon>
    </lineage>
</organism>
<name>A0A5A5RJ89_MICAE</name>
<dbReference type="InterPro" id="IPR028098">
    <property type="entry name" value="Glyco_trans_4-like_N"/>
</dbReference>
<dbReference type="Pfam" id="PF13692">
    <property type="entry name" value="Glyco_trans_1_4"/>
    <property type="match status" value="1"/>
</dbReference>
<dbReference type="EMBL" id="BHVO01000100">
    <property type="protein sequence ID" value="GCA72406.1"/>
    <property type="molecule type" value="Genomic_DNA"/>
</dbReference>
<dbReference type="Proteomes" id="UP000323569">
    <property type="component" value="Unassembled WGS sequence"/>
</dbReference>
<reference evidence="2 3" key="1">
    <citation type="submission" date="2018-09" db="EMBL/GenBank/DDBJ databases">
        <title>Evolutionary history of phycoerythrin pigmentation in the water bloom-forming cyanobacterium Microcystis aeruginosa.</title>
        <authorList>
            <person name="Tanabe Y."/>
            <person name="Tanabe Y."/>
            <person name="Yamaguchi H."/>
        </authorList>
    </citation>
    <scope>NUCLEOTIDE SEQUENCE [LARGE SCALE GENOMIC DNA]</scope>
    <source>
        <strain evidence="2 3">NIES-2519</strain>
    </source>
</reference>
<protein>
    <submittedName>
        <fullName evidence="2">Alpha-maltose-1-phosphate synthase</fullName>
    </submittedName>
</protein>
<accession>A0A5A5RJ89</accession>
<proteinExistence type="predicted"/>
<comment type="caution">
    <text evidence="2">The sequence shown here is derived from an EMBL/GenBank/DDBJ whole genome shotgun (WGS) entry which is preliminary data.</text>
</comment>
<dbReference type="AlphaFoldDB" id="A0A5A5RJ89"/>
<feature type="domain" description="Glycosyltransferase subfamily 4-like N-terminal" evidence="1">
    <location>
        <begin position="61"/>
        <end position="263"/>
    </location>
</feature>
<dbReference type="CDD" id="cd03825">
    <property type="entry name" value="GT4_WcaC-like"/>
    <property type="match status" value="1"/>
</dbReference>
<dbReference type="PANTHER" id="PTHR12526:SF626">
    <property type="entry name" value="GLL4300 PROTEIN"/>
    <property type="match status" value="1"/>
</dbReference>
<sequence length="465" mass="53004">MNSRKGLPYKYFASKYNCLLQKWDAPLFDLGANRGRLLQIDQIFLRVMKVCLLSNSDSQGGAFIAAHRLHKGLHRISVAATMLVNDKTTDDYTVLSPASKLMKGWAKLIPGVDHLPLSLYSQRKRTPYSIQWLPDRLVSRVAQISPDIINLHWINAGFLQIETLAKFKQPLVWTAHDMWPFTGGCHYSGECDRYTQSCGHCPQLKSQQDWDISRWVWWRKAKAWKNLNLTIVTPSQWLADCARNSSLFQDLRIEVIANGLDIQSYKPIEKKIARHLLGLPQDKQLILFGAMTATSDRRKGFHLLLPAIKKLSQWEIWQHKLELVVFGASEPVNPPDFGLKTHYLGRLNDDISLALVYAAADIFVAPSIEDNLPNTVMEALACATPSVAFKIGGMPDMIEHQENGYLAHPFEVEDLASGINWVLEDTERYNQLCIRARQKVEQEFTLEIQASKYLKLYNEILESSK</sequence>
<evidence type="ECO:0000259" key="1">
    <source>
        <dbReference type="Pfam" id="PF13439"/>
    </source>
</evidence>
<dbReference type="Pfam" id="PF13439">
    <property type="entry name" value="Glyco_transf_4"/>
    <property type="match status" value="1"/>
</dbReference>